<reference evidence="2" key="1">
    <citation type="submission" date="2018-02" db="EMBL/GenBank/DDBJ databases">
        <authorList>
            <person name="Cohen D.B."/>
            <person name="Kent A.D."/>
        </authorList>
    </citation>
    <scope>NUCLEOTIDE SEQUENCE</scope>
</reference>
<feature type="region of interest" description="Disordered" evidence="1">
    <location>
        <begin position="1"/>
        <end position="30"/>
    </location>
</feature>
<evidence type="ECO:0008006" key="3">
    <source>
        <dbReference type="Google" id="ProtNLM"/>
    </source>
</evidence>
<feature type="compositionally biased region" description="Basic and acidic residues" evidence="1">
    <location>
        <begin position="78"/>
        <end position="88"/>
    </location>
</feature>
<accession>A0A2N9F962</accession>
<dbReference type="AlphaFoldDB" id="A0A2N9F962"/>
<name>A0A2N9F962_FAGSY</name>
<protein>
    <recommendedName>
        <fullName evidence="3">Aspartic peptidase DDI1-type domain-containing protein</fullName>
    </recommendedName>
</protein>
<organism evidence="2">
    <name type="scientific">Fagus sylvatica</name>
    <name type="common">Beechnut</name>
    <dbReference type="NCBI Taxonomy" id="28930"/>
    <lineage>
        <taxon>Eukaryota</taxon>
        <taxon>Viridiplantae</taxon>
        <taxon>Streptophyta</taxon>
        <taxon>Embryophyta</taxon>
        <taxon>Tracheophyta</taxon>
        <taxon>Spermatophyta</taxon>
        <taxon>Magnoliopsida</taxon>
        <taxon>eudicotyledons</taxon>
        <taxon>Gunneridae</taxon>
        <taxon>Pentapetalae</taxon>
        <taxon>rosids</taxon>
        <taxon>fabids</taxon>
        <taxon>Fagales</taxon>
        <taxon>Fagaceae</taxon>
        <taxon>Fagus</taxon>
    </lineage>
</organism>
<feature type="compositionally biased region" description="Polar residues" evidence="1">
    <location>
        <begin position="1"/>
        <end position="23"/>
    </location>
</feature>
<sequence>MQQGGSSSQAPSEKNTNVASSTQDDMDCEETMLVKKDKNICVGRKDRGVDTLSIEAEEDYQEDEDDDDEEFALSIGAVRKEEHTRTESMQEDDQDQETNTNTVDCNMVYVLPREFMSLERLELEENEDREEVHGAIQKAQGVTPVLLVTENENFETGKMVFEKPSKQMTQHLKPLYIKAHMNGRPVNKVLVDNGAIVNILPYKMLSKLAKTEEDLTPSDMAMNGFIGEPTITKGIISIYNIN</sequence>
<dbReference type="InterPro" id="IPR021109">
    <property type="entry name" value="Peptidase_aspartic_dom_sf"/>
</dbReference>
<proteinExistence type="predicted"/>
<feature type="compositionally biased region" description="Acidic residues" evidence="1">
    <location>
        <begin position="55"/>
        <end position="71"/>
    </location>
</feature>
<dbReference type="EMBL" id="OIVN01000667">
    <property type="protein sequence ID" value="SPC83713.1"/>
    <property type="molecule type" value="Genomic_DNA"/>
</dbReference>
<gene>
    <name evidence="2" type="ORF">FSB_LOCUS11595</name>
</gene>
<dbReference type="Gene3D" id="2.40.70.10">
    <property type="entry name" value="Acid Proteases"/>
    <property type="match status" value="1"/>
</dbReference>
<feature type="region of interest" description="Disordered" evidence="1">
    <location>
        <begin position="46"/>
        <end position="101"/>
    </location>
</feature>
<evidence type="ECO:0000313" key="2">
    <source>
        <dbReference type="EMBL" id="SPC83713.1"/>
    </source>
</evidence>
<evidence type="ECO:0000256" key="1">
    <source>
        <dbReference type="SAM" id="MobiDB-lite"/>
    </source>
</evidence>